<dbReference type="EMBL" id="JAERQG010000001">
    <property type="protein sequence ID" value="MBL0763693.1"/>
    <property type="molecule type" value="Genomic_DNA"/>
</dbReference>
<dbReference type="Proteomes" id="UP000642920">
    <property type="component" value="Unassembled WGS sequence"/>
</dbReference>
<keyword evidence="3" id="KW-1185">Reference proteome</keyword>
<feature type="transmembrane region" description="Helical" evidence="1">
    <location>
        <begin position="65"/>
        <end position="86"/>
    </location>
</feature>
<dbReference type="PANTHER" id="PTHR39419">
    <property type="entry name" value="SLL0814 PROTEIN"/>
    <property type="match status" value="1"/>
</dbReference>
<keyword evidence="1" id="KW-1133">Transmembrane helix</keyword>
<protein>
    <submittedName>
        <fullName evidence="2">Carotenoid biosynthesis protein</fullName>
    </submittedName>
</protein>
<feature type="transmembrane region" description="Helical" evidence="1">
    <location>
        <begin position="174"/>
        <end position="191"/>
    </location>
</feature>
<evidence type="ECO:0000256" key="1">
    <source>
        <dbReference type="SAM" id="Phobius"/>
    </source>
</evidence>
<dbReference type="RefSeq" id="WP_201916569.1">
    <property type="nucleotide sequence ID" value="NZ_JAERQG010000001.1"/>
</dbReference>
<comment type="caution">
    <text evidence="2">The sequence shown here is derived from an EMBL/GenBank/DDBJ whole genome shotgun (WGS) entry which is preliminary data.</text>
</comment>
<dbReference type="AlphaFoldDB" id="A0A937AHH1"/>
<dbReference type="PANTHER" id="PTHR39419:SF1">
    <property type="entry name" value="SLL0814 PROTEIN"/>
    <property type="match status" value="1"/>
</dbReference>
<reference evidence="2" key="1">
    <citation type="submission" date="2021-01" db="EMBL/GenBank/DDBJ databases">
        <title>Marivirga sp. nov., isolated from intertidal surface sediments.</title>
        <authorList>
            <person name="Zhang M."/>
        </authorList>
    </citation>
    <scope>NUCLEOTIDE SEQUENCE</scope>
    <source>
        <strain evidence="2">SM1354</strain>
    </source>
</reference>
<proteinExistence type="predicted"/>
<feature type="transmembrane region" description="Helical" evidence="1">
    <location>
        <begin position="40"/>
        <end position="58"/>
    </location>
</feature>
<organism evidence="2 3">
    <name type="scientific">Marivirga atlantica</name>
    <dbReference type="NCBI Taxonomy" id="1548457"/>
    <lineage>
        <taxon>Bacteria</taxon>
        <taxon>Pseudomonadati</taxon>
        <taxon>Bacteroidota</taxon>
        <taxon>Cytophagia</taxon>
        <taxon>Cytophagales</taxon>
        <taxon>Marivirgaceae</taxon>
        <taxon>Marivirga</taxon>
    </lineage>
</organism>
<sequence>MQALKNWHNYLWTRPSIGVWIISAFYFFGAFGIMLGFEEWFVAKTAFNLLLSFLLLLIYQRDLDFRLVICLAACYIIGFGAEFLGVQYGLIFGSYHYPDTLGPQLFNVPIIIGINWFIITFCIWSLLSSMRVKNFSRVILATVLTVAIDVIIEPIAVALNFWQWENNQIPLQNYLGWAIIAFLIFCIYYFVQIPTKNKLASMLLVWQLIFFISLNFWFSF</sequence>
<evidence type="ECO:0000313" key="3">
    <source>
        <dbReference type="Proteomes" id="UP000642920"/>
    </source>
</evidence>
<accession>A0A937AHH1</accession>
<feature type="transmembrane region" description="Helical" evidence="1">
    <location>
        <begin position="106"/>
        <end position="127"/>
    </location>
</feature>
<feature type="transmembrane region" description="Helical" evidence="1">
    <location>
        <begin position="12"/>
        <end position="34"/>
    </location>
</feature>
<keyword evidence="1" id="KW-0472">Membrane</keyword>
<gene>
    <name evidence="2" type="ORF">JKP34_00430</name>
</gene>
<dbReference type="Pfam" id="PF04240">
    <property type="entry name" value="Caroten_synth"/>
    <property type="match status" value="1"/>
</dbReference>
<feature type="transmembrane region" description="Helical" evidence="1">
    <location>
        <begin position="139"/>
        <end position="162"/>
    </location>
</feature>
<keyword evidence="1" id="KW-0812">Transmembrane</keyword>
<evidence type="ECO:0000313" key="2">
    <source>
        <dbReference type="EMBL" id="MBL0763693.1"/>
    </source>
</evidence>
<dbReference type="InterPro" id="IPR007354">
    <property type="entry name" value="CruF-like"/>
</dbReference>
<feature type="transmembrane region" description="Helical" evidence="1">
    <location>
        <begin position="198"/>
        <end position="218"/>
    </location>
</feature>
<name>A0A937AHH1_9BACT</name>